<accession>A0ABT1QLJ8</accession>
<proteinExistence type="inferred from homology"/>
<feature type="domain" description="DUF4124" evidence="5">
    <location>
        <begin position="15"/>
        <end position="54"/>
    </location>
</feature>
<evidence type="ECO:0000256" key="4">
    <source>
        <dbReference type="SAM" id="SignalP"/>
    </source>
</evidence>
<feature type="signal peptide" evidence="4">
    <location>
        <begin position="1"/>
        <end position="26"/>
    </location>
</feature>
<keyword evidence="3" id="KW-0378">Hydrolase</keyword>
<dbReference type="PRINTS" id="PR00834">
    <property type="entry name" value="PROTEASES2C"/>
</dbReference>
<sequence length="452" mass="47455">MNRNVRAGLLPAVALAVALAGPAATAAVYKWTDAQGNVHFSDKPPPGSDEKAQGSVKQMQLQDAYTGVSVPTLVPIRNRRSDGGPALGLSGFTLRLDSANSSNVTVGRAFYGRSCEQSVDLLWNDGMLDMKGRKAEALLVERFTQAGYSLNDEAGGPAELALDAELVKLKVDTCNVNGERTRAYLKLRWTLKSGGGEELFRGISEGAHDGWNSNDSRSIMKALARAADNLLGDRNFIEALDGGPPRAALVELDEAVGASFGRGAGGGSFRERSTQLLAAAVTVETSRGHGSGVVIDPAGYVLTNAHVVGQDRAVRVLIDGKSVSGRVVRRHAATDVALIQVTAEGLTPVTVATQEPRPGDPLYVIGTPLSLKLSHTVTQGILSAVRNERGRRLYQTDASINPGNSGGPVFDASGELVALSVAGLFTPQGSSLNVNYLIPVEQALGALKVAER</sequence>
<evidence type="ECO:0000256" key="2">
    <source>
        <dbReference type="ARBA" id="ARBA00022670"/>
    </source>
</evidence>
<dbReference type="InterPro" id="IPR001940">
    <property type="entry name" value="Peptidase_S1C"/>
</dbReference>
<dbReference type="PANTHER" id="PTHR43343">
    <property type="entry name" value="PEPTIDASE S12"/>
    <property type="match status" value="1"/>
</dbReference>
<dbReference type="Gene3D" id="2.40.10.10">
    <property type="entry name" value="Trypsin-like serine proteases"/>
    <property type="match status" value="2"/>
</dbReference>
<name>A0ABT1QLJ8_9GAMM</name>
<organism evidence="6 7">
    <name type="scientific">Tahibacter harae</name>
    <dbReference type="NCBI Taxonomy" id="2963937"/>
    <lineage>
        <taxon>Bacteria</taxon>
        <taxon>Pseudomonadati</taxon>
        <taxon>Pseudomonadota</taxon>
        <taxon>Gammaproteobacteria</taxon>
        <taxon>Lysobacterales</taxon>
        <taxon>Rhodanobacteraceae</taxon>
        <taxon>Tahibacter</taxon>
    </lineage>
</organism>
<keyword evidence="4" id="KW-0732">Signal</keyword>
<dbReference type="Pfam" id="PF13365">
    <property type="entry name" value="Trypsin_2"/>
    <property type="match status" value="1"/>
</dbReference>
<evidence type="ECO:0000313" key="6">
    <source>
        <dbReference type="EMBL" id="MCQ4163411.1"/>
    </source>
</evidence>
<evidence type="ECO:0000313" key="7">
    <source>
        <dbReference type="Proteomes" id="UP001165498"/>
    </source>
</evidence>
<feature type="chain" id="PRO_5046702890" evidence="4">
    <location>
        <begin position="27"/>
        <end position="452"/>
    </location>
</feature>
<dbReference type="Proteomes" id="UP001165498">
    <property type="component" value="Unassembled WGS sequence"/>
</dbReference>
<dbReference type="InterPro" id="IPR009003">
    <property type="entry name" value="Peptidase_S1_PA"/>
</dbReference>
<dbReference type="InterPro" id="IPR025392">
    <property type="entry name" value="DUF4124"/>
</dbReference>
<dbReference type="PANTHER" id="PTHR43343:SF3">
    <property type="entry name" value="PROTEASE DO-LIKE 8, CHLOROPLASTIC"/>
    <property type="match status" value="1"/>
</dbReference>
<keyword evidence="2" id="KW-0645">Protease</keyword>
<comment type="caution">
    <text evidence="6">The sequence shown here is derived from an EMBL/GenBank/DDBJ whole genome shotgun (WGS) entry which is preliminary data.</text>
</comment>
<keyword evidence="7" id="KW-1185">Reference proteome</keyword>
<dbReference type="InterPro" id="IPR043504">
    <property type="entry name" value="Peptidase_S1_PA_chymotrypsin"/>
</dbReference>
<protein>
    <submittedName>
        <fullName evidence="6">Trypsin-like peptidase domain-containing protein</fullName>
    </submittedName>
</protein>
<evidence type="ECO:0000256" key="1">
    <source>
        <dbReference type="ARBA" id="ARBA00010541"/>
    </source>
</evidence>
<dbReference type="EMBL" id="JANFQO010000001">
    <property type="protein sequence ID" value="MCQ4163411.1"/>
    <property type="molecule type" value="Genomic_DNA"/>
</dbReference>
<evidence type="ECO:0000256" key="3">
    <source>
        <dbReference type="ARBA" id="ARBA00022801"/>
    </source>
</evidence>
<evidence type="ECO:0000259" key="5">
    <source>
        <dbReference type="Pfam" id="PF13511"/>
    </source>
</evidence>
<comment type="similarity">
    <text evidence="1">Belongs to the peptidase S1C family.</text>
</comment>
<dbReference type="Pfam" id="PF13511">
    <property type="entry name" value="DUF4124"/>
    <property type="match status" value="1"/>
</dbReference>
<dbReference type="SUPFAM" id="SSF50494">
    <property type="entry name" value="Trypsin-like serine proteases"/>
    <property type="match status" value="1"/>
</dbReference>
<reference evidence="6" key="1">
    <citation type="submission" date="2022-07" db="EMBL/GenBank/DDBJ databases">
        <title>Tahibacter sp., a new gammaproteobacterium isolated from the silt sample collected at pig farm.</title>
        <authorList>
            <person name="Chen H."/>
        </authorList>
    </citation>
    <scope>NUCLEOTIDE SEQUENCE</scope>
    <source>
        <strain evidence="6">P2K</strain>
    </source>
</reference>
<gene>
    <name evidence="6" type="ORF">NM961_01680</name>
</gene>
<dbReference type="RefSeq" id="WP_255910537.1">
    <property type="nucleotide sequence ID" value="NZ_JANFQO010000001.1"/>
</dbReference>
<dbReference type="InterPro" id="IPR051201">
    <property type="entry name" value="Chloro_Bact_Ser_Proteases"/>
</dbReference>